<feature type="site" description="Contributes to redox potential value" evidence="9">
    <location>
        <position position="31"/>
    </location>
</feature>
<evidence type="ECO:0000256" key="6">
    <source>
        <dbReference type="ARBA" id="ARBA00023284"/>
    </source>
</evidence>
<evidence type="ECO:0000256" key="10">
    <source>
        <dbReference type="PIRSR" id="PIRSR000077-4"/>
    </source>
</evidence>
<dbReference type="InterPro" id="IPR036249">
    <property type="entry name" value="Thioredoxin-like_sf"/>
</dbReference>
<dbReference type="PROSITE" id="PS00194">
    <property type="entry name" value="THIOREDOXIN_1"/>
    <property type="match status" value="1"/>
</dbReference>
<evidence type="ECO:0000256" key="5">
    <source>
        <dbReference type="ARBA" id="ARBA00023157"/>
    </source>
</evidence>
<dbReference type="PRINTS" id="PR00421">
    <property type="entry name" value="THIOREDOXIN"/>
</dbReference>
<dbReference type="FunFam" id="3.40.30.10:FF:000001">
    <property type="entry name" value="Thioredoxin"/>
    <property type="match status" value="1"/>
</dbReference>
<feature type="site" description="Contributes to redox potential value" evidence="9">
    <location>
        <position position="32"/>
    </location>
</feature>
<proteinExistence type="inferred from homology"/>
<dbReference type="InterPro" id="IPR005746">
    <property type="entry name" value="Thioredoxin"/>
</dbReference>
<keyword evidence="3" id="KW-0813">Transport</keyword>
<evidence type="ECO:0000256" key="2">
    <source>
        <dbReference type="ARBA" id="ARBA00020570"/>
    </source>
</evidence>
<feature type="disulfide bond" description="Redox-active" evidence="10">
    <location>
        <begin position="30"/>
        <end position="33"/>
    </location>
</feature>
<dbReference type="Proteomes" id="UP000199512">
    <property type="component" value="Unassembled WGS sequence"/>
</dbReference>
<comment type="similarity">
    <text evidence="1 8">Belongs to the thioredoxin family.</text>
</comment>
<dbReference type="PIRSF" id="PIRSF000077">
    <property type="entry name" value="Thioredoxin"/>
    <property type="match status" value="1"/>
</dbReference>
<evidence type="ECO:0000313" key="12">
    <source>
        <dbReference type="EMBL" id="SEN21321.1"/>
    </source>
</evidence>
<evidence type="ECO:0000259" key="11">
    <source>
        <dbReference type="PROSITE" id="PS51352"/>
    </source>
</evidence>
<dbReference type="InterPro" id="IPR013766">
    <property type="entry name" value="Thioredoxin_domain"/>
</dbReference>
<dbReference type="Pfam" id="PF00085">
    <property type="entry name" value="Thioredoxin"/>
    <property type="match status" value="1"/>
</dbReference>
<sequence length="105" mass="11599">MAKVINAQDFAKNVKENNGVAVVDFFATWCGPCNMLGPVFAEFAEENKDTAFCGKVDIDQSMELAQEYGVNTVPTVIFFKNGKEVAREIGFMPKEKLVSNLNSIK</sequence>
<evidence type="ECO:0000313" key="13">
    <source>
        <dbReference type="Proteomes" id="UP000199512"/>
    </source>
</evidence>
<keyword evidence="5 10" id="KW-1015">Disulfide bond</keyword>
<evidence type="ECO:0000256" key="3">
    <source>
        <dbReference type="ARBA" id="ARBA00022448"/>
    </source>
</evidence>
<keyword evidence="13" id="KW-1185">Reference proteome</keyword>
<dbReference type="NCBIfam" id="TIGR01068">
    <property type="entry name" value="thioredoxin"/>
    <property type="match status" value="1"/>
</dbReference>
<dbReference type="PANTHER" id="PTHR45663">
    <property type="entry name" value="GEO12009P1"/>
    <property type="match status" value="1"/>
</dbReference>
<feature type="site" description="Deprotonates C-terminal active site Cys" evidence="9">
    <location>
        <position position="24"/>
    </location>
</feature>
<evidence type="ECO:0000256" key="4">
    <source>
        <dbReference type="ARBA" id="ARBA00022982"/>
    </source>
</evidence>
<evidence type="ECO:0000256" key="1">
    <source>
        <dbReference type="ARBA" id="ARBA00008987"/>
    </source>
</evidence>
<dbReference type="PROSITE" id="PS51352">
    <property type="entry name" value="THIOREDOXIN_2"/>
    <property type="match status" value="1"/>
</dbReference>
<dbReference type="CDD" id="cd02947">
    <property type="entry name" value="TRX_family"/>
    <property type="match status" value="1"/>
</dbReference>
<dbReference type="GO" id="GO:0015035">
    <property type="term" value="F:protein-disulfide reductase activity"/>
    <property type="evidence" value="ECO:0007669"/>
    <property type="project" value="UniProtKB-UniRule"/>
</dbReference>
<dbReference type="PANTHER" id="PTHR45663:SF11">
    <property type="entry name" value="GEO12009P1"/>
    <property type="match status" value="1"/>
</dbReference>
<feature type="domain" description="Thioredoxin" evidence="11">
    <location>
        <begin position="1"/>
        <end position="105"/>
    </location>
</feature>
<evidence type="ECO:0000256" key="7">
    <source>
        <dbReference type="NCBIfam" id="TIGR01068"/>
    </source>
</evidence>
<accession>A0A1H8EP03</accession>
<keyword evidence="4" id="KW-0249">Electron transport</keyword>
<evidence type="ECO:0000256" key="9">
    <source>
        <dbReference type="PIRSR" id="PIRSR000077-1"/>
    </source>
</evidence>
<reference evidence="12 13" key="1">
    <citation type="submission" date="2016-10" db="EMBL/GenBank/DDBJ databases">
        <authorList>
            <person name="de Groot N.N."/>
        </authorList>
    </citation>
    <scope>NUCLEOTIDE SEQUENCE [LARGE SCALE GENOMIC DNA]</scope>
    <source>
        <strain evidence="12 13">Calf135</strain>
    </source>
</reference>
<dbReference type="Gene3D" id="3.40.30.10">
    <property type="entry name" value="Glutaredoxin"/>
    <property type="match status" value="1"/>
</dbReference>
<keyword evidence="6 10" id="KW-0676">Redox-active center</keyword>
<dbReference type="InterPro" id="IPR017937">
    <property type="entry name" value="Thioredoxin_CS"/>
</dbReference>
<dbReference type="SUPFAM" id="SSF52833">
    <property type="entry name" value="Thioredoxin-like"/>
    <property type="match status" value="1"/>
</dbReference>
<name>A0A1H8EP03_9FIRM</name>
<evidence type="ECO:0000256" key="8">
    <source>
        <dbReference type="PIRNR" id="PIRNR000077"/>
    </source>
</evidence>
<feature type="active site" description="Nucleophile" evidence="9">
    <location>
        <position position="33"/>
    </location>
</feature>
<dbReference type="OrthoDB" id="9790390at2"/>
<organism evidence="12 13">
    <name type="scientific">Peptostreptococcus russellii</name>
    <dbReference type="NCBI Taxonomy" id="215200"/>
    <lineage>
        <taxon>Bacteria</taxon>
        <taxon>Bacillati</taxon>
        <taxon>Bacillota</taxon>
        <taxon>Clostridia</taxon>
        <taxon>Peptostreptococcales</taxon>
        <taxon>Peptostreptococcaceae</taxon>
        <taxon>Peptostreptococcus</taxon>
    </lineage>
</organism>
<dbReference type="AlphaFoldDB" id="A0A1H8EP03"/>
<dbReference type="RefSeq" id="WP_091973438.1">
    <property type="nucleotide sequence ID" value="NZ_CAUWDX010000035.1"/>
</dbReference>
<dbReference type="GO" id="GO:0005737">
    <property type="term" value="C:cytoplasm"/>
    <property type="evidence" value="ECO:0007669"/>
    <property type="project" value="TreeGrafter"/>
</dbReference>
<dbReference type="STRING" id="215200.SAMN05216454_101196"/>
<dbReference type="EMBL" id="FODF01000001">
    <property type="protein sequence ID" value="SEN21321.1"/>
    <property type="molecule type" value="Genomic_DNA"/>
</dbReference>
<protein>
    <recommendedName>
        <fullName evidence="2 7">Thioredoxin</fullName>
    </recommendedName>
</protein>
<feature type="active site" description="Nucleophile" evidence="9">
    <location>
        <position position="30"/>
    </location>
</feature>
<gene>
    <name evidence="12" type="ORF">SAMN05216454_101196</name>
</gene>